<proteinExistence type="inferred from homology"/>
<dbReference type="AlphaFoldDB" id="A0A0X1U8R0"/>
<evidence type="ECO:0000313" key="11">
    <source>
        <dbReference type="EMBL" id="AMJ41337.1"/>
    </source>
</evidence>
<evidence type="ECO:0000313" key="12">
    <source>
        <dbReference type="EMBL" id="SHE97349.1"/>
    </source>
</evidence>
<dbReference type="InterPro" id="IPR036688">
    <property type="entry name" value="MoeA_C_domain_IV_sf"/>
</dbReference>
<feature type="domain" description="MoaB/Mog" evidence="10">
    <location>
        <begin position="186"/>
        <end position="329"/>
    </location>
</feature>
<dbReference type="RefSeq" id="WP_066050379.1">
    <property type="nucleotide sequence ID" value="NZ_CP014223.1"/>
</dbReference>
<dbReference type="SMART" id="SM00852">
    <property type="entry name" value="MoCF_biosynth"/>
    <property type="match status" value="1"/>
</dbReference>
<comment type="catalytic activity">
    <reaction evidence="8">
        <text>adenylyl-molybdopterin + molybdate = Mo-molybdopterin + AMP + H(+)</text>
        <dbReference type="Rhea" id="RHEA:35047"/>
        <dbReference type="ChEBI" id="CHEBI:15378"/>
        <dbReference type="ChEBI" id="CHEBI:36264"/>
        <dbReference type="ChEBI" id="CHEBI:62727"/>
        <dbReference type="ChEBI" id="CHEBI:71302"/>
        <dbReference type="ChEBI" id="CHEBI:456215"/>
        <dbReference type="EC" id="2.10.1.1"/>
    </reaction>
</comment>
<dbReference type="EMBL" id="CP014223">
    <property type="protein sequence ID" value="AMJ41337.1"/>
    <property type="molecule type" value="Genomic_DNA"/>
</dbReference>
<reference evidence="14" key="4">
    <citation type="submission" date="2016-11" db="EMBL/GenBank/DDBJ databases">
        <authorList>
            <person name="Jaros S."/>
            <person name="Januszkiewicz K."/>
            <person name="Wedrychowicz H."/>
        </authorList>
    </citation>
    <scope>NUCLEOTIDE SEQUENCE [LARGE SCALE GENOMIC DNA]</scope>
    <source>
        <strain evidence="14">DSM 1682</strain>
    </source>
</reference>
<dbReference type="GO" id="GO:0006777">
    <property type="term" value="P:Mo-molybdopterin cofactor biosynthetic process"/>
    <property type="evidence" value="ECO:0007669"/>
    <property type="project" value="UniProtKB-UniRule"/>
</dbReference>
<dbReference type="GO" id="GO:0005829">
    <property type="term" value="C:cytosol"/>
    <property type="evidence" value="ECO:0007669"/>
    <property type="project" value="TreeGrafter"/>
</dbReference>
<comment type="similarity">
    <text evidence="3 9">Belongs to the MoeA family.</text>
</comment>
<dbReference type="InterPro" id="IPR005111">
    <property type="entry name" value="MoeA_C_domain_IV"/>
</dbReference>
<reference evidence="11 13" key="1">
    <citation type="journal article" date="2016" name="Genome Announc.">
        <title>Complete Genome Sequence of the Amino Acid-Fermenting Clostridium propionicum X2 (DSM 1682).</title>
        <authorList>
            <person name="Poehlein A."/>
            <person name="Schlien K."/>
            <person name="Chowdhury N.P."/>
            <person name="Gottschalk G."/>
            <person name="Buckel W."/>
            <person name="Daniel R."/>
        </authorList>
    </citation>
    <scope>NUCLEOTIDE SEQUENCE [LARGE SCALE GENOMIC DNA]</scope>
    <source>
        <strain evidence="11 13">X2</strain>
    </source>
</reference>
<accession>A0A0X1U8R0</accession>
<keyword evidence="9" id="KW-0460">Magnesium</keyword>
<keyword evidence="7 9" id="KW-0501">Molybdenum cofactor biosynthesis</keyword>
<evidence type="ECO:0000256" key="9">
    <source>
        <dbReference type="RuleBase" id="RU365090"/>
    </source>
</evidence>
<dbReference type="SUPFAM" id="SSF63882">
    <property type="entry name" value="MoeA N-terminal region -like"/>
    <property type="match status" value="1"/>
</dbReference>
<dbReference type="Gene3D" id="2.170.190.11">
    <property type="entry name" value="Molybdopterin biosynthesis moea protein, domain 3"/>
    <property type="match status" value="1"/>
</dbReference>
<keyword evidence="6 9" id="KW-0500">Molybdenum</keyword>
<dbReference type="Proteomes" id="UP000184204">
    <property type="component" value="Unassembled WGS sequence"/>
</dbReference>
<dbReference type="PANTHER" id="PTHR10192">
    <property type="entry name" value="MOLYBDOPTERIN BIOSYNTHESIS PROTEIN"/>
    <property type="match status" value="1"/>
</dbReference>
<evidence type="ECO:0000256" key="7">
    <source>
        <dbReference type="ARBA" id="ARBA00023150"/>
    </source>
</evidence>
<gene>
    <name evidence="11" type="primary">moeA_2</name>
    <name evidence="11" type="ORF">CPRO_17490</name>
    <name evidence="12" type="ORF">SAMN02745151_02375</name>
</gene>
<evidence type="ECO:0000313" key="14">
    <source>
        <dbReference type="Proteomes" id="UP000184204"/>
    </source>
</evidence>
<dbReference type="SUPFAM" id="SSF53218">
    <property type="entry name" value="Molybdenum cofactor biosynthesis proteins"/>
    <property type="match status" value="1"/>
</dbReference>
<evidence type="ECO:0000256" key="5">
    <source>
        <dbReference type="ARBA" id="ARBA00021108"/>
    </source>
</evidence>
<dbReference type="InterPro" id="IPR036425">
    <property type="entry name" value="MoaB/Mog-like_dom_sf"/>
</dbReference>
<dbReference type="Pfam" id="PF03453">
    <property type="entry name" value="MoeA_N"/>
    <property type="match status" value="1"/>
</dbReference>
<evidence type="ECO:0000259" key="10">
    <source>
        <dbReference type="SMART" id="SM00852"/>
    </source>
</evidence>
<reference evidence="12" key="3">
    <citation type="submission" date="2016-11" db="EMBL/GenBank/DDBJ databases">
        <authorList>
            <person name="Varghese N."/>
            <person name="Submissions S."/>
        </authorList>
    </citation>
    <scope>NUCLEOTIDE SEQUENCE</scope>
    <source>
        <strain evidence="12">DSM 1682</strain>
    </source>
</reference>
<dbReference type="Gene3D" id="3.40.980.10">
    <property type="entry name" value="MoaB/Mog-like domain"/>
    <property type="match status" value="1"/>
</dbReference>
<evidence type="ECO:0000256" key="8">
    <source>
        <dbReference type="ARBA" id="ARBA00047317"/>
    </source>
</evidence>
<sequence>MAYLNVTKIEEALSQMKLRFQRKDSTVEMVDLEASLGRYLAKDLYATENLPSFRRSMVDGYAVLASDTLGASEQSPMILQVVGIVDIGCKSELNLTTGYAAYVPTGGEIPVGAEAMVMIEHTEALGPDIAIYYTATYGENIVGIGEDVQERTLILKKGTRLAPQHEAILASLGYAEIPVVKKPKVFILSTGDELVDVSSTPGYGQVRDCNSTIIRNIVESCGCEVVDSVRVIDEIEAFQKALRNATVSADVVILSGGSSAGIKDMTQLAIDSLAGNTDSPNVFIHGLAIKPGKPTVVGQIGEKPVIGLPGHPAACFITMKAFVEPFLNDFIGKNETEIRRIPCISGFQLHAAGGRDVYQLVEMVYEEEKLTAHILYGKSGMVSALAKANAYVVIKMNQEGIKVGDNLVAYLL</sequence>
<evidence type="ECO:0000256" key="4">
    <source>
        <dbReference type="ARBA" id="ARBA00013269"/>
    </source>
</evidence>
<evidence type="ECO:0000256" key="2">
    <source>
        <dbReference type="ARBA" id="ARBA00005046"/>
    </source>
</evidence>
<dbReference type="CDD" id="cd00887">
    <property type="entry name" value="MoeA"/>
    <property type="match status" value="1"/>
</dbReference>
<dbReference type="Proteomes" id="UP000068026">
    <property type="component" value="Chromosome"/>
</dbReference>
<organism evidence="12 14">
    <name type="scientific">Anaerotignum propionicum DSM 1682</name>
    <dbReference type="NCBI Taxonomy" id="991789"/>
    <lineage>
        <taxon>Bacteria</taxon>
        <taxon>Bacillati</taxon>
        <taxon>Bacillota</taxon>
        <taxon>Clostridia</taxon>
        <taxon>Lachnospirales</taxon>
        <taxon>Anaerotignaceae</taxon>
        <taxon>Anaerotignum</taxon>
    </lineage>
</organism>
<dbReference type="Gene3D" id="3.90.105.10">
    <property type="entry name" value="Molybdopterin biosynthesis moea protein, domain 2"/>
    <property type="match status" value="1"/>
</dbReference>
<dbReference type="OrthoDB" id="9804758at2"/>
<reference evidence="13" key="2">
    <citation type="submission" date="2016-01" db="EMBL/GenBank/DDBJ databases">
        <authorList>
            <person name="Poehlein A."/>
            <person name="Schlien K."/>
            <person name="Gottschalk G."/>
            <person name="Buckel W."/>
            <person name="Daniel R."/>
        </authorList>
    </citation>
    <scope>NUCLEOTIDE SEQUENCE [LARGE SCALE GENOMIC DNA]</scope>
    <source>
        <strain evidence="13">X2</strain>
    </source>
</reference>
<dbReference type="GO" id="GO:0046872">
    <property type="term" value="F:metal ion binding"/>
    <property type="evidence" value="ECO:0007669"/>
    <property type="project" value="UniProtKB-UniRule"/>
</dbReference>
<keyword evidence="9" id="KW-0479">Metal-binding</keyword>
<dbReference type="EMBL" id="FQUA01000012">
    <property type="protein sequence ID" value="SHE97349.1"/>
    <property type="molecule type" value="Genomic_DNA"/>
</dbReference>
<comment type="pathway">
    <text evidence="2 9">Cofactor biosynthesis; molybdopterin biosynthesis.</text>
</comment>
<comment type="cofactor">
    <cofactor evidence="9">
        <name>Mg(2+)</name>
        <dbReference type="ChEBI" id="CHEBI:18420"/>
    </cofactor>
</comment>
<dbReference type="Gene3D" id="2.40.340.10">
    <property type="entry name" value="MoeA, C-terminal, domain IV"/>
    <property type="match status" value="1"/>
</dbReference>
<comment type="function">
    <text evidence="1 9">Catalyzes the insertion of molybdate into adenylated molybdopterin with the concomitant release of AMP.</text>
</comment>
<dbReference type="InterPro" id="IPR036135">
    <property type="entry name" value="MoeA_linker/N_sf"/>
</dbReference>
<dbReference type="SUPFAM" id="SSF63867">
    <property type="entry name" value="MoeA C-terminal domain-like"/>
    <property type="match status" value="1"/>
</dbReference>
<dbReference type="GO" id="GO:0061599">
    <property type="term" value="F:molybdopterin molybdotransferase activity"/>
    <property type="evidence" value="ECO:0007669"/>
    <property type="project" value="UniProtKB-UniRule"/>
</dbReference>
<dbReference type="EC" id="2.10.1.1" evidence="4 9"/>
<keyword evidence="13" id="KW-1185">Reference proteome</keyword>
<dbReference type="InterPro" id="IPR038987">
    <property type="entry name" value="MoeA-like"/>
</dbReference>
<dbReference type="PANTHER" id="PTHR10192:SF5">
    <property type="entry name" value="GEPHYRIN"/>
    <property type="match status" value="1"/>
</dbReference>
<protein>
    <recommendedName>
        <fullName evidence="5 9">Molybdopterin molybdenumtransferase</fullName>
        <ecNumber evidence="4 9">2.10.1.1</ecNumber>
    </recommendedName>
</protein>
<name>A0A0X1U8R0_ANAPI</name>
<evidence type="ECO:0000256" key="6">
    <source>
        <dbReference type="ARBA" id="ARBA00022505"/>
    </source>
</evidence>
<dbReference type="NCBIfam" id="NF045515">
    <property type="entry name" value="Glp_gephyrin"/>
    <property type="match status" value="1"/>
</dbReference>
<dbReference type="InterPro" id="IPR001453">
    <property type="entry name" value="MoaB/Mog_dom"/>
</dbReference>
<dbReference type="InterPro" id="IPR005110">
    <property type="entry name" value="MoeA_linker/N"/>
</dbReference>
<dbReference type="Pfam" id="PF03454">
    <property type="entry name" value="MoeA_C"/>
    <property type="match status" value="1"/>
</dbReference>
<dbReference type="NCBIfam" id="TIGR00177">
    <property type="entry name" value="molyb_syn"/>
    <property type="match status" value="1"/>
</dbReference>
<evidence type="ECO:0000313" key="13">
    <source>
        <dbReference type="Proteomes" id="UP000068026"/>
    </source>
</evidence>
<keyword evidence="9 11" id="KW-0808">Transferase</keyword>
<evidence type="ECO:0000256" key="1">
    <source>
        <dbReference type="ARBA" id="ARBA00002901"/>
    </source>
</evidence>
<evidence type="ECO:0000256" key="3">
    <source>
        <dbReference type="ARBA" id="ARBA00010763"/>
    </source>
</evidence>
<dbReference type="KEGG" id="cpro:CPRO_17490"/>
<dbReference type="Pfam" id="PF00994">
    <property type="entry name" value="MoCF_biosynth"/>
    <property type="match status" value="1"/>
</dbReference>